<dbReference type="GO" id="GO:0005886">
    <property type="term" value="C:plasma membrane"/>
    <property type="evidence" value="ECO:0007669"/>
    <property type="project" value="TreeGrafter"/>
</dbReference>
<protein>
    <submittedName>
        <fullName evidence="8">Uncharacterized protein</fullName>
    </submittedName>
</protein>
<dbReference type="Pfam" id="PF00618">
    <property type="entry name" value="RasGEF_N"/>
    <property type="match status" value="1"/>
</dbReference>
<dbReference type="InterPro" id="IPR035892">
    <property type="entry name" value="C2_domain_sf"/>
</dbReference>
<feature type="domain" description="Cyclic nucleotide-binding" evidence="6">
    <location>
        <begin position="1366"/>
        <end position="1454"/>
    </location>
</feature>
<dbReference type="FunCoup" id="A0A2P6N045">
    <property type="interactions" value="50"/>
</dbReference>
<proteinExistence type="predicted"/>
<feature type="compositionally biased region" description="Polar residues" evidence="3">
    <location>
        <begin position="91"/>
        <end position="110"/>
    </location>
</feature>
<dbReference type="PROSITE" id="PS50004">
    <property type="entry name" value="C2"/>
    <property type="match status" value="1"/>
</dbReference>
<dbReference type="CDD" id="cd06224">
    <property type="entry name" value="REM"/>
    <property type="match status" value="1"/>
</dbReference>
<dbReference type="PROSITE" id="PS50042">
    <property type="entry name" value="CNMP_BINDING_3"/>
    <property type="match status" value="2"/>
</dbReference>
<evidence type="ECO:0000259" key="6">
    <source>
        <dbReference type="PROSITE" id="PS50042"/>
    </source>
</evidence>
<dbReference type="PROSITE" id="PS50009">
    <property type="entry name" value="RASGEF_CAT"/>
    <property type="match status" value="1"/>
</dbReference>
<feature type="domain" description="C2" evidence="4">
    <location>
        <begin position="387"/>
        <end position="533"/>
    </location>
</feature>
<dbReference type="InterPro" id="IPR008937">
    <property type="entry name" value="Ras-like_GEF"/>
</dbReference>
<feature type="compositionally biased region" description="Low complexity" evidence="3">
    <location>
        <begin position="205"/>
        <end position="214"/>
    </location>
</feature>
<evidence type="ECO:0000259" key="7">
    <source>
        <dbReference type="PROSITE" id="PS50212"/>
    </source>
</evidence>
<accession>A0A2P6N045</accession>
<feature type="region of interest" description="Disordered" evidence="3">
    <location>
        <begin position="88"/>
        <end position="159"/>
    </location>
</feature>
<dbReference type="InterPro" id="IPR001895">
    <property type="entry name" value="RASGEF_cat_dom"/>
</dbReference>
<dbReference type="Gene3D" id="2.60.40.150">
    <property type="entry name" value="C2 domain"/>
    <property type="match status" value="1"/>
</dbReference>
<sequence length="1499" mass="168697">MRGRCCRLALSSKGTITSFNKASVDVLCGKQAENFSAQTQATTEEEASYSLTTPPHAKWLRKPSATFCGSEKRSPEAGIWSMNDRLHQGEKSQNIKSSTSLTQRSASESNPGRDRIIPVGNSKIERTLSSPTPSEKRAYRVSSAQYGRGNSQSPAAIREKKYKRASVHILQSKPFFSDSDLTVQQHLQACIAAAERQNDNRESRSSSLHSTSSSEAPVIRSVLQAREELYKIPRPSSAPPAPPSTEPSLDAQFEIIRAQMSEVQEQIDRGEASPQQKMLLAQLEKDLTQVNLRKTHSGIVQKKMGSINKREGIRGSLSNRGSMALDESNSFEADGMKVTMNPLLLGKQTSKVWNTEEKMYNFDEKETDDNVVFEEEDTNDDASIESGTGSDFSEASRNSAKSRSDLNLEVKVLQGTGMLTGGGFLDGLKKKEKDSPQMFSPSTMKPSDTYVSLRLSKPHNPDGSIVTHKTKTVKKNPSPAWNETFWFKHDEGKPEQLQLQVFNHNRIGSADQIGEVTINLKNLTPNVPDNREYDVNEIAKIRVCITYLPPRTYNTVGINTILKAATITKLIEKMTPADQKERDVDFINDVLTGYRPLCTASELLDLLITRYRGPPQDKYPDAKKYQLTLERIQLSVVAVIEKWLEDPAYVYDFSDDTVFSDKLFAFLNSFEKRSLAMERCHNRLQFIRSSPGYGSEQFQKVDLPVPLTLQSHLTSMPTSPVDAVKSPNTKTLPRSSSVLNVKPQTLDFSGEGRNLQYAQQLTLIEYSMMKIMRNQEFLKQAWSKSEKEEKAKHIVKFAQWFNKVSSIVATDILKCTTPEERSVVMGKWINIGMKLSDLNNYNAVMEIVSALHSAAVSRLQQSWGLLPVDLMEQFTTLTQLMSPADNFKNYRERARQTRTTCLPYLALALQDLTFMDDANNDYVENSNTLINYEKLKMVSRRIKDFKDGLRAPYQFQPHEATQSLWLNAEPWTENDIFRVSKLREARVEGETRVPSRFDSKSFEKISKSILNGKQLVSTSFKLTKRDWNLVIACSRETVYKKNEVVMEEGSPNNSFYRVKTGKLRVEKCFKSVTPEGGIHVESKTVAKLGEKDNFGEMSCIEAYGVASASVIADEDNVVLYNIDMEFMEKLFSAEPGLAMRFYGRVANQLAEKLVSLTSKPKDNNAPKTSSPLSARGRKKSVAGLNDNSSDDETTPQMKGSDLQSLLEKKFKLDKQVTIIRSAKAIFKKKIAFHGDFMVTQSHICFYSKSFGYTVKEMIPMEQILNVSIAPKDDKELVIFRATLHLTLEQKKKFSFLTKEDAKEMMELINPMRNRTFRSSRIDHRDTRDRAETTASTGSGGSGNERTSPYIMSPGADRPEQKISNKVFQVLRSEDWDMILKGGAKSINVPKDGVIIHSGEQYQKIFQISRGVCRIEIEKEGEKIVLGHMREGETFGEISFLQGKGASASVISDSDDGVDLTIIEGYFINALFNIHADFAGRFFKYLATLISTRIRDRQSS</sequence>
<dbReference type="SUPFAM" id="SSF48366">
    <property type="entry name" value="Ras GEF"/>
    <property type="match status" value="1"/>
</dbReference>
<feature type="domain" description="Cyclic nucleotide-binding" evidence="6">
    <location>
        <begin position="1039"/>
        <end position="1148"/>
    </location>
</feature>
<reference evidence="8 9" key="1">
    <citation type="journal article" date="2018" name="Genome Biol. Evol.">
        <title>Multiple Roots of Fruiting Body Formation in Amoebozoa.</title>
        <authorList>
            <person name="Hillmann F."/>
            <person name="Forbes G."/>
            <person name="Novohradska S."/>
            <person name="Ferling I."/>
            <person name="Riege K."/>
            <person name="Groth M."/>
            <person name="Westermann M."/>
            <person name="Marz M."/>
            <person name="Spaller T."/>
            <person name="Winckler T."/>
            <person name="Schaap P."/>
            <person name="Glockner G."/>
        </authorList>
    </citation>
    <scope>NUCLEOTIDE SEQUENCE [LARGE SCALE GENOMIC DNA]</scope>
    <source>
        <strain evidence="8 9">Jena</strain>
    </source>
</reference>
<dbReference type="CDD" id="cd00038">
    <property type="entry name" value="CAP_ED"/>
    <property type="match status" value="2"/>
</dbReference>
<dbReference type="PANTHER" id="PTHR23113">
    <property type="entry name" value="GUANINE NUCLEOTIDE EXCHANGE FACTOR"/>
    <property type="match status" value="1"/>
</dbReference>
<dbReference type="Pfam" id="PF00617">
    <property type="entry name" value="RasGEF"/>
    <property type="match status" value="1"/>
</dbReference>
<feature type="region of interest" description="Disordered" evidence="3">
    <location>
        <begin position="377"/>
        <end position="403"/>
    </location>
</feature>
<dbReference type="EMBL" id="MDYQ01000269">
    <property type="protein sequence ID" value="PRP77326.1"/>
    <property type="molecule type" value="Genomic_DNA"/>
</dbReference>
<organism evidence="8 9">
    <name type="scientific">Planoprotostelium fungivorum</name>
    <dbReference type="NCBI Taxonomy" id="1890364"/>
    <lineage>
        <taxon>Eukaryota</taxon>
        <taxon>Amoebozoa</taxon>
        <taxon>Evosea</taxon>
        <taxon>Variosea</taxon>
        <taxon>Cavosteliida</taxon>
        <taxon>Cavosteliaceae</taxon>
        <taxon>Planoprotostelium</taxon>
    </lineage>
</organism>
<feature type="domain" description="Ras-GEF" evidence="5">
    <location>
        <begin position="753"/>
        <end position="986"/>
    </location>
</feature>
<dbReference type="Gene3D" id="1.10.840.10">
    <property type="entry name" value="Ras guanine-nucleotide exchange factors catalytic domain"/>
    <property type="match status" value="1"/>
</dbReference>
<gene>
    <name evidence="8" type="ORF">PROFUN_05571</name>
</gene>
<name>A0A2P6N045_9EUKA</name>
<dbReference type="InterPro" id="IPR000651">
    <property type="entry name" value="Ras-like_Gua-exchang_fac_N"/>
</dbReference>
<feature type="region of interest" description="Disordered" evidence="3">
    <location>
        <begin position="1315"/>
        <end position="1357"/>
    </location>
</feature>
<dbReference type="InterPro" id="IPR036964">
    <property type="entry name" value="RASGEF_cat_dom_sf"/>
</dbReference>
<dbReference type="SUPFAM" id="SSF49562">
    <property type="entry name" value="C2 domain (Calcium/lipid-binding domain, CaLB)"/>
    <property type="match status" value="1"/>
</dbReference>
<dbReference type="InterPro" id="IPR000595">
    <property type="entry name" value="cNMP-bd_dom"/>
</dbReference>
<feature type="compositionally biased region" description="Polar residues" evidence="3">
    <location>
        <begin position="142"/>
        <end position="154"/>
    </location>
</feature>
<feature type="compositionally biased region" description="Polar residues" evidence="3">
    <location>
        <begin position="385"/>
        <end position="401"/>
    </location>
</feature>
<comment type="caution">
    <text evidence="8">The sequence shown here is derived from an EMBL/GenBank/DDBJ whole genome shotgun (WGS) entry which is preliminary data.</text>
</comment>
<feature type="region of interest" description="Disordered" evidence="3">
    <location>
        <begin position="1157"/>
        <end position="1198"/>
    </location>
</feature>
<dbReference type="InterPro" id="IPR000008">
    <property type="entry name" value="C2_dom"/>
</dbReference>
<dbReference type="Gene3D" id="2.30.29.30">
    <property type="entry name" value="Pleckstrin-homology domain (PH domain)/Phosphotyrosine-binding domain (PTB)"/>
    <property type="match status" value="1"/>
</dbReference>
<dbReference type="Gene3D" id="1.20.870.10">
    <property type="entry name" value="Son of sevenless (SoS) protein Chain: S domain 1"/>
    <property type="match status" value="1"/>
</dbReference>
<dbReference type="InterPro" id="IPR004182">
    <property type="entry name" value="GRAM"/>
</dbReference>
<dbReference type="STRING" id="1890364.A0A2P6N045"/>
<dbReference type="InterPro" id="IPR011993">
    <property type="entry name" value="PH-like_dom_sf"/>
</dbReference>
<dbReference type="Pfam" id="PF00168">
    <property type="entry name" value="C2"/>
    <property type="match status" value="1"/>
</dbReference>
<dbReference type="CDD" id="cd00155">
    <property type="entry name" value="RasGEF"/>
    <property type="match status" value="1"/>
</dbReference>
<dbReference type="InterPro" id="IPR014710">
    <property type="entry name" value="RmlC-like_jellyroll"/>
</dbReference>
<dbReference type="SMART" id="SM00147">
    <property type="entry name" value="RasGEF"/>
    <property type="match status" value="1"/>
</dbReference>
<dbReference type="OrthoDB" id="546434at2759"/>
<dbReference type="Pfam" id="PF00027">
    <property type="entry name" value="cNMP_binding"/>
    <property type="match status" value="2"/>
</dbReference>
<dbReference type="SMART" id="SM00239">
    <property type="entry name" value="C2"/>
    <property type="match status" value="1"/>
</dbReference>
<keyword evidence="9" id="KW-1185">Reference proteome</keyword>
<evidence type="ECO:0000256" key="3">
    <source>
        <dbReference type="SAM" id="MobiDB-lite"/>
    </source>
</evidence>
<evidence type="ECO:0000313" key="9">
    <source>
        <dbReference type="Proteomes" id="UP000241769"/>
    </source>
</evidence>
<dbReference type="GO" id="GO:0005085">
    <property type="term" value="F:guanyl-nucleotide exchange factor activity"/>
    <property type="evidence" value="ECO:0007669"/>
    <property type="project" value="UniProtKB-KW"/>
</dbReference>
<feature type="region of interest" description="Disordered" evidence="3">
    <location>
        <begin position="195"/>
        <end position="218"/>
    </location>
</feature>
<evidence type="ECO:0000259" key="4">
    <source>
        <dbReference type="PROSITE" id="PS50004"/>
    </source>
</evidence>
<evidence type="ECO:0000259" key="5">
    <source>
        <dbReference type="PROSITE" id="PS50009"/>
    </source>
</evidence>
<dbReference type="InParanoid" id="A0A2P6N045"/>
<dbReference type="SMART" id="SM00229">
    <property type="entry name" value="RasGEFN"/>
    <property type="match status" value="1"/>
</dbReference>
<dbReference type="InterPro" id="IPR023578">
    <property type="entry name" value="Ras_GEF_dom_sf"/>
</dbReference>
<dbReference type="Pfam" id="PF02893">
    <property type="entry name" value="GRAM"/>
    <property type="match status" value="1"/>
</dbReference>
<evidence type="ECO:0000313" key="8">
    <source>
        <dbReference type="EMBL" id="PRP77326.1"/>
    </source>
</evidence>
<dbReference type="PROSITE" id="PS50212">
    <property type="entry name" value="RASGEF_NTER"/>
    <property type="match status" value="1"/>
</dbReference>
<keyword evidence="1 2" id="KW-0344">Guanine-nucleotide releasing factor</keyword>
<dbReference type="Proteomes" id="UP000241769">
    <property type="component" value="Unassembled WGS sequence"/>
</dbReference>
<evidence type="ECO:0000256" key="2">
    <source>
        <dbReference type="PROSITE-ProRule" id="PRU00168"/>
    </source>
</evidence>
<evidence type="ECO:0000256" key="1">
    <source>
        <dbReference type="ARBA" id="ARBA00022658"/>
    </source>
</evidence>
<dbReference type="InterPro" id="IPR018490">
    <property type="entry name" value="cNMP-bd_dom_sf"/>
</dbReference>
<feature type="domain" description="N-terminal Ras-GEF" evidence="7">
    <location>
        <begin position="558"/>
        <end position="692"/>
    </location>
</feature>
<dbReference type="Gene3D" id="2.60.120.10">
    <property type="entry name" value="Jelly Rolls"/>
    <property type="match status" value="2"/>
</dbReference>
<dbReference type="PANTHER" id="PTHR23113:SF368">
    <property type="entry name" value="CELL DIVISION CONTROL PROTEIN 25"/>
    <property type="match status" value="1"/>
</dbReference>
<dbReference type="SMART" id="SM00100">
    <property type="entry name" value="cNMP"/>
    <property type="match status" value="2"/>
</dbReference>
<feature type="compositionally biased region" description="Basic and acidic residues" evidence="3">
    <location>
        <begin position="1319"/>
        <end position="1331"/>
    </location>
</feature>
<dbReference type="CDD" id="cd00030">
    <property type="entry name" value="C2"/>
    <property type="match status" value="1"/>
</dbReference>
<dbReference type="GO" id="GO:0007265">
    <property type="term" value="P:Ras protein signal transduction"/>
    <property type="evidence" value="ECO:0007669"/>
    <property type="project" value="TreeGrafter"/>
</dbReference>
<dbReference type="SUPFAM" id="SSF51206">
    <property type="entry name" value="cAMP-binding domain-like"/>
    <property type="match status" value="2"/>
</dbReference>